<feature type="region of interest" description="Disordered" evidence="1">
    <location>
        <begin position="72"/>
        <end position="96"/>
    </location>
</feature>
<accession>A0A8S5MZ02</accession>
<name>A0A8S5MZ02_9CAUD</name>
<protein>
    <submittedName>
        <fullName evidence="2">Uncharacterized protein</fullName>
    </submittedName>
</protein>
<reference evidence="2" key="1">
    <citation type="journal article" date="2021" name="Proc. Natl. Acad. Sci. U.S.A.">
        <title>A Catalog of Tens of Thousands of Viruses from Human Metagenomes Reveals Hidden Associations with Chronic Diseases.</title>
        <authorList>
            <person name="Tisza M.J."/>
            <person name="Buck C.B."/>
        </authorList>
    </citation>
    <scope>NUCLEOTIDE SEQUENCE</scope>
    <source>
        <strain evidence="2">CthrK8</strain>
    </source>
</reference>
<sequence>MTNIFKANKTIKRIKTLQKELHDSSLAYMLAQDIGFFPENKKGRIKAEAMHDFSHILKDVLDGKSLDEATDILLKDKEDEDEEEKQEEEKGEDGTV</sequence>
<dbReference type="EMBL" id="BK015021">
    <property type="protein sequence ID" value="DAD87432.1"/>
    <property type="molecule type" value="Genomic_DNA"/>
</dbReference>
<evidence type="ECO:0000256" key="1">
    <source>
        <dbReference type="SAM" id="MobiDB-lite"/>
    </source>
</evidence>
<evidence type="ECO:0000313" key="2">
    <source>
        <dbReference type="EMBL" id="DAD87432.1"/>
    </source>
</evidence>
<feature type="compositionally biased region" description="Acidic residues" evidence="1">
    <location>
        <begin position="78"/>
        <end position="96"/>
    </location>
</feature>
<proteinExistence type="predicted"/>
<organism evidence="2">
    <name type="scientific">Siphoviridae sp. cthrK8</name>
    <dbReference type="NCBI Taxonomy" id="2826429"/>
    <lineage>
        <taxon>Viruses</taxon>
        <taxon>Duplodnaviria</taxon>
        <taxon>Heunggongvirae</taxon>
        <taxon>Uroviricota</taxon>
        <taxon>Caudoviricetes</taxon>
    </lineage>
</organism>